<evidence type="ECO:0000259" key="1">
    <source>
        <dbReference type="Pfam" id="PF16244"/>
    </source>
</evidence>
<organism evidence="2 3">
    <name type="scientific">Bacillus atrophaeus (strain 1942)</name>
    <dbReference type="NCBI Taxonomy" id="720555"/>
    <lineage>
        <taxon>Bacteria</taxon>
        <taxon>Bacillati</taxon>
        <taxon>Bacillota</taxon>
        <taxon>Bacilli</taxon>
        <taxon>Bacillales</taxon>
        <taxon>Bacillaceae</taxon>
        <taxon>Bacillus</taxon>
    </lineage>
</organism>
<evidence type="ECO:0000313" key="3">
    <source>
        <dbReference type="Proteomes" id="UP000006867"/>
    </source>
</evidence>
<dbReference type="GO" id="GO:0016787">
    <property type="term" value="F:hydrolase activity"/>
    <property type="evidence" value="ECO:0007669"/>
    <property type="project" value="UniProtKB-KW"/>
</dbReference>
<keyword evidence="2" id="KW-0378">Hydrolase</keyword>
<feature type="domain" description="YcdB/YcdC repeated" evidence="1">
    <location>
        <begin position="235"/>
        <end position="389"/>
    </location>
</feature>
<accession>A0ABM5M3Z8</accession>
<evidence type="ECO:0000313" key="2">
    <source>
        <dbReference type="EMBL" id="ADP34919.1"/>
    </source>
</evidence>
<gene>
    <name evidence="2" type="ordered locus">BATR1942_20020</name>
</gene>
<sequence length="461" mass="52357">MEKEELKERARQIGNAPKHFRLNIEDYGENAEENRAYFCWGNPDDEDEAVFVELGMDGQLEALGRYVADPEENTLSDELLFERMLQFTETYYPGASSQFVLQEQTEEEDGKVRFSYIQMADGLPIPMTGWYADVSLAGEIVNFRYCGHAEALVKPEHIADEQTALAHYVKNIDFKLMFTVLHSSVYESGDDNPHLVYESYLSPLPADLSECPTECEDGETESESFPLPLFEGVTEKADINSMIGWHDGLTKVREADMGDGTIGEVWREGPAPEPKDKSMKSWFEGRMEKVMKMVRHKETGKLAGVMSFMDKKGPFHLSRAECEKRALRFLFTLFPNADRFFQLKYDETEDAETIVGFTFEAVCNGVPLRFGYTRICVNRTTGQVTTYMAPDIDPETLQSIDSVPSVSIEKARSIFLDALKVKLAWDKQYGDDASMSYQLVYQPVFPSFIEAHSGKVIRSLI</sequence>
<reference evidence="2 3" key="1">
    <citation type="journal article" date="2011" name="Front. Microbiol.">
        <title>Genomic signatures of strain selection and enhancement in Bacillus atrophaeus var. globigii, a historical biowarfare simulant.</title>
        <authorList>
            <person name="Gibbons H.S."/>
            <person name="Broomall S.M."/>
            <person name="McNew L.A."/>
            <person name="Daligault H."/>
            <person name="Chapman C."/>
            <person name="Bruce D."/>
            <person name="Karavis M."/>
            <person name="Krepps M."/>
            <person name="McGregor P.A."/>
            <person name="Hong C."/>
            <person name="Park K.H."/>
            <person name="Akmal A."/>
            <person name="Feldman A."/>
            <person name="Lin J.S."/>
            <person name="Chang W.E."/>
            <person name="Higgs B.W."/>
            <person name="Demirev P."/>
            <person name="Lindquist J."/>
            <person name="Liem A."/>
            <person name="Fochler E."/>
            <person name="Read T.D."/>
            <person name="Tapia R."/>
            <person name="Johnson S."/>
            <person name="Bishop-Lilly K.A."/>
            <person name="Detter C."/>
            <person name="Han C."/>
            <person name="Sozhamannan S."/>
            <person name="Rosenzweig C.N."/>
            <person name="Skowronski E.W."/>
        </authorList>
    </citation>
    <scope>NUCLEOTIDE SEQUENCE [LARGE SCALE GENOMIC DNA]</scope>
    <source>
        <strain evidence="2 3">1942</strain>
    </source>
</reference>
<name>A0ABM5M3Z8_BACA1</name>
<dbReference type="Proteomes" id="UP000006867">
    <property type="component" value="Chromosome"/>
</dbReference>
<proteinExistence type="predicted"/>
<feature type="domain" description="YcdB/YcdC repeated" evidence="1">
    <location>
        <begin position="3"/>
        <end position="145"/>
    </location>
</feature>
<dbReference type="InterPro" id="IPR032599">
    <property type="entry name" value="YcdB/YcdC_rep_domain"/>
</dbReference>
<dbReference type="Pfam" id="PF16244">
    <property type="entry name" value="DUF4901"/>
    <property type="match status" value="2"/>
</dbReference>
<protein>
    <submittedName>
        <fullName evidence="2">Hydrolase</fullName>
    </submittedName>
</protein>
<keyword evidence="3" id="KW-1185">Reference proteome</keyword>
<dbReference type="EMBL" id="CP002207">
    <property type="protein sequence ID" value="ADP34919.1"/>
    <property type="molecule type" value="Genomic_DNA"/>
</dbReference>